<sequence length="391" mass="44530">MADRFGCLANNLPFTYLGVKVDANMKRINSWNEVIKKVTTKLSTWKAKTLSVGGRLTLIKSVLGAIPTYYMSLFKAPEGILSQLERIHNSFFLGADLDDRKITWISWRKVMAQKQHSGLGVNNLYSLNLALLFKWIWRFKSTQSGLCTTIIKAIYGKNRSLDHSITHHYGCSVWTGILKAIAKIKSKGVDLMSFCKIVVGNGNTFKFWHDKWYGGVCFKDKFHRCFNLELQKDISVALKLQSPDLASSFRRRPRSGIEESQFLELQQLLSSVVLSSANDRWTWTLNGHGNFSVKSAREVIDKHVLIISQSPTRWSKVLPIKLTVFLWRMFLDKLPTRANLSIRSLDIPCTLCPNCKVGVETSNHLFFRVPNGFGSVSSSWSLVEYSNPQFY</sequence>
<dbReference type="InterPro" id="IPR026960">
    <property type="entry name" value="RVT-Znf"/>
</dbReference>
<keyword evidence="2" id="KW-0695">RNA-directed DNA polymerase</keyword>
<keyword evidence="2" id="KW-0808">Transferase</keyword>
<reference evidence="2" key="2">
    <citation type="submission" date="2022-01" db="EMBL/GenBank/DDBJ databases">
        <authorList>
            <person name="Yamashiro T."/>
            <person name="Shiraishi A."/>
            <person name="Satake H."/>
            <person name="Nakayama K."/>
        </authorList>
    </citation>
    <scope>NUCLEOTIDE SEQUENCE</scope>
</reference>
<name>A0ABQ4X6N8_9ASTR</name>
<dbReference type="PANTHER" id="PTHR33116:SF79">
    <property type="entry name" value="REVERSE TRANSCRIPTASE DOMAIN, ZINC FINGER, CCHC-TYPE-RELATED"/>
    <property type="match status" value="1"/>
</dbReference>
<organism evidence="2 3">
    <name type="scientific">Tanacetum coccineum</name>
    <dbReference type="NCBI Taxonomy" id="301880"/>
    <lineage>
        <taxon>Eukaryota</taxon>
        <taxon>Viridiplantae</taxon>
        <taxon>Streptophyta</taxon>
        <taxon>Embryophyta</taxon>
        <taxon>Tracheophyta</taxon>
        <taxon>Spermatophyta</taxon>
        <taxon>Magnoliopsida</taxon>
        <taxon>eudicotyledons</taxon>
        <taxon>Gunneridae</taxon>
        <taxon>Pentapetalae</taxon>
        <taxon>asterids</taxon>
        <taxon>campanulids</taxon>
        <taxon>Asterales</taxon>
        <taxon>Asteraceae</taxon>
        <taxon>Asteroideae</taxon>
        <taxon>Anthemideae</taxon>
        <taxon>Anthemidinae</taxon>
        <taxon>Tanacetum</taxon>
    </lineage>
</organism>
<reference evidence="2" key="1">
    <citation type="journal article" date="2022" name="Int. J. Mol. Sci.">
        <title>Draft Genome of Tanacetum Coccineum: Genomic Comparison of Closely Related Tanacetum-Family Plants.</title>
        <authorList>
            <person name="Yamashiro T."/>
            <person name="Shiraishi A."/>
            <person name="Nakayama K."/>
            <person name="Satake H."/>
        </authorList>
    </citation>
    <scope>NUCLEOTIDE SEQUENCE</scope>
</reference>
<dbReference type="PANTHER" id="PTHR33116">
    <property type="entry name" value="REVERSE TRANSCRIPTASE ZINC-BINDING DOMAIN-CONTAINING PROTEIN-RELATED-RELATED"/>
    <property type="match status" value="1"/>
</dbReference>
<dbReference type="Pfam" id="PF13966">
    <property type="entry name" value="zf-RVT"/>
    <property type="match status" value="1"/>
</dbReference>
<protein>
    <submittedName>
        <fullName evidence="2">RNA-directed DNA polymerase, eukaryota, reverse transcriptase zinc-binding domain protein</fullName>
    </submittedName>
</protein>
<keyword evidence="3" id="KW-1185">Reference proteome</keyword>
<evidence type="ECO:0000313" key="2">
    <source>
        <dbReference type="EMBL" id="GJS60496.1"/>
    </source>
</evidence>
<dbReference type="EMBL" id="BQNB010009224">
    <property type="protein sequence ID" value="GJS60496.1"/>
    <property type="molecule type" value="Genomic_DNA"/>
</dbReference>
<gene>
    <name evidence="2" type="ORF">Tco_0655280</name>
</gene>
<feature type="domain" description="Reverse transcriptase zinc-binding" evidence="1">
    <location>
        <begin position="291"/>
        <end position="368"/>
    </location>
</feature>
<evidence type="ECO:0000313" key="3">
    <source>
        <dbReference type="Proteomes" id="UP001151760"/>
    </source>
</evidence>
<keyword evidence="2" id="KW-0548">Nucleotidyltransferase</keyword>
<accession>A0ABQ4X6N8</accession>
<evidence type="ECO:0000259" key="1">
    <source>
        <dbReference type="Pfam" id="PF13966"/>
    </source>
</evidence>
<dbReference type="Proteomes" id="UP001151760">
    <property type="component" value="Unassembled WGS sequence"/>
</dbReference>
<proteinExistence type="predicted"/>
<dbReference type="GO" id="GO:0003964">
    <property type="term" value="F:RNA-directed DNA polymerase activity"/>
    <property type="evidence" value="ECO:0007669"/>
    <property type="project" value="UniProtKB-KW"/>
</dbReference>
<comment type="caution">
    <text evidence="2">The sequence shown here is derived from an EMBL/GenBank/DDBJ whole genome shotgun (WGS) entry which is preliminary data.</text>
</comment>